<dbReference type="EnsemblMetazoa" id="XM_011668516">
    <property type="protein sequence ID" value="XP_011666818"/>
    <property type="gene ID" value="LOC582328"/>
</dbReference>
<dbReference type="InterPro" id="IPR043129">
    <property type="entry name" value="ATPase_NBD"/>
</dbReference>
<evidence type="ECO:0000256" key="2">
    <source>
        <dbReference type="ARBA" id="ARBA00022741"/>
    </source>
</evidence>
<evidence type="ECO:0000313" key="4">
    <source>
        <dbReference type="EnsemblMetazoa" id="XP_011666818"/>
    </source>
</evidence>
<comment type="similarity">
    <text evidence="1">Belongs to the heat shock protein 70 family.</text>
</comment>
<accession>A0A7M7HH58</accession>
<proteinExistence type="inferred from homology"/>
<dbReference type="InParanoid" id="A0A7M7HH58"/>
<dbReference type="GO" id="GO:0140662">
    <property type="term" value="F:ATP-dependent protein folding chaperone"/>
    <property type="evidence" value="ECO:0007669"/>
    <property type="project" value="InterPro"/>
</dbReference>
<dbReference type="Pfam" id="PF00012">
    <property type="entry name" value="HSP70"/>
    <property type="match status" value="1"/>
</dbReference>
<evidence type="ECO:0000256" key="3">
    <source>
        <dbReference type="ARBA" id="ARBA00022840"/>
    </source>
</evidence>
<dbReference type="Gene3D" id="3.30.420.40">
    <property type="match status" value="2"/>
</dbReference>
<dbReference type="RefSeq" id="XP_011666818.1">
    <property type="nucleotide sequence ID" value="XM_011668516.1"/>
</dbReference>
<dbReference type="Proteomes" id="UP000007110">
    <property type="component" value="Unassembled WGS sequence"/>
</dbReference>
<organism evidence="4 5">
    <name type="scientific">Strongylocentrotus purpuratus</name>
    <name type="common">Purple sea urchin</name>
    <dbReference type="NCBI Taxonomy" id="7668"/>
    <lineage>
        <taxon>Eukaryota</taxon>
        <taxon>Metazoa</taxon>
        <taxon>Echinodermata</taxon>
        <taxon>Eleutherozoa</taxon>
        <taxon>Echinozoa</taxon>
        <taxon>Echinoidea</taxon>
        <taxon>Euechinoidea</taxon>
        <taxon>Echinacea</taxon>
        <taxon>Camarodonta</taxon>
        <taxon>Echinidea</taxon>
        <taxon>Strongylocentrotidae</taxon>
        <taxon>Strongylocentrotus</taxon>
    </lineage>
</organism>
<dbReference type="KEGG" id="spu:582328"/>
<protein>
    <submittedName>
        <fullName evidence="4">Uncharacterized protein</fullName>
    </submittedName>
</protein>
<keyword evidence="5" id="KW-1185">Reference proteome</keyword>
<keyword evidence="3" id="KW-0067">ATP-binding</keyword>
<reference evidence="5" key="1">
    <citation type="submission" date="2015-02" db="EMBL/GenBank/DDBJ databases">
        <title>Genome sequencing for Strongylocentrotus purpuratus.</title>
        <authorList>
            <person name="Murali S."/>
            <person name="Liu Y."/>
            <person name="Vee V."/>
            <person name="English A."/>
            <person name="Wang M."/>
            <person name="Skinner E."/>
            <person name="Han Y."/>
            <person name="Muzny D.M."/>
            <person name="Worley K.C."/>
            <person name="Gibbs R.A."/>
        </authorList>
    </citation>
    <scope>NUCLEOTIDE SEQUENCE</scope>
</reference>
<dbReference type="GO" id="GO:0005524">
    <property type="term" value="F:ATP binding"/>
    <property type="evidence" value="ECO:0007669"/>
    <property type="project" value="UniProtKB-KW"/>
</dbReference>
<dbReference type="OrthoDB" id="8043844at2759"/>
<dbReference type="PRINTS" id="PR00301">
    <property type="entry name" value="HEATSHOCK70"/>
</dbReference>
<evidence type="ECO:0000256" key="1">
    <source>
        <dbReference type="ARBA" id="ARBA00007381"/>
    </source>
</evidence>
<dbReference type="GeneID" id="582328"/>
<name>A0A7M7HH58_STRPU</name>
<sequence>MIQRALKDDMLGWRMINSVVLVGASTRIPMKKKILRDFFGVKDLNSPTNHDEDVAYGGAVQATNLSDVKSDVSNNILLLDVNPLTIGIEMADVMTKLFTKEKPHFPLTEE</sequence>
<keyword evidence="2" id="KW-0547">Nucleotide-binding</keyword>
<dbReference type="PANTHER" id="PTHR19375">
    <property type="entry name" value="HEAT SHOCK PROTEIN 70KDA"/>
    <property type="match status" value="1"/>
</dbReference>
<dbReference type="OMA" id="WRMINSV"/>
<reference evidence="4" key="2">
    <citation type="submission" date="2021-01" db="UniProtKB">
        <authorList>
            <consortium name="EnsemblMetazoa"/>
        </authorList>
    </citation>
    <scope>IDENTIFICATION</scope>
</reference>
<dbReference type="AlphaFoldDB" id="A0A7M7HH58"/>
<dbReference type="InterPro" id="IPR013126">
    <property type="entry name" value="Hsp_70_fam"/>
</dbReference>
<dbReference type="SUPFAM" id="SSF53067">
    <property type="entry name" value="Actin-like ATPase domain"/>
    <property type="match status" value="1"/>
</dbReference>
<evidence type="ECO:0000313" key="5">
    <source>
        <dbReference type="Proteomes" id="UP000007110"/>
    </source>
</evidence>